<evidence type="ECO:0000313" key="3">
    <source>
        <dbReference type="EMBL" id="GFU25252.1"/>
    </source>
</evidence>
<feature type="compositionally biased region" description="Polar residues" evidence="1">
    <location>
        <begin position="168"/>
        <end position="183"/>
    </location>
</feature>
<feature type="compositionally biased region" description="Polar residues" evidence="1">
    <location>
        <begin position="141"/>
        <end position="153"/>
    </location>
</feature>
<feature type="region of interest" description="Disordered" evidence="1">
    <location>
        <begin position="127"/>
        <end position="183"/>
    </location>
</feature>
<feature type="region of interest" description="Disordered" evidence="1">
    <location>
        <begin position="1"/>
        <end position="25"/>
    </location>
</feature>
<evidence type="ECO:0000313" key="4">
    <source>
        <dbReference type="Proteomes" id="UP000887013"/>
    </source>
</evidence>
<sequence length="210" mass="23087">MGDKTPLNSTASGSQEPKSTTPIALRTRRCETQVSFFKAAQLKQCKICPSSFPTLQRLKKHVLNHKPNTKRRKALEAIDSLILDKSTPSSTCSKSEKDVAPTSLLTKFKKVFPELFSDAVESLEKAPPQVSNSFPHPEDSASPNRFNKIITPNTTKSVPVTSKTSSTLQEQTQSPAKSAKNNITILNSPPEEITECLNYLLDSITLMNAK</sequence>
<dbReference type="Proteomes" id="UP000887013">
    <property type="component" value="Unassembled WGS sequence"/>
</dbReference>
<dbReference type="AlphaFoldDB" id="A0A8X6UIU5"/>
<dbReference type="InterPro" id="IPR013087">
    <property type="entry name" value="Znf_C2H2_type"/>
</dbReference>
<evidence type="ECO:0000256" key="1">
    <source>
        <dbReference type="SAM" id="MobiDB-lite"/>
    </source>
</evidence>
<dbReference type="PROSITE" id="PS00028">
    <property type="entry name" value="ZINC_FINGER_C2H2_1"/>
    <property type="match status" value="1"/>
</dbReference>
<feature type="compositionally biased region" description="Low complexity" evidence="1">
    <location>
        <begin position="154"/>
        <end position="167"/>
    </location>
</feature>
<gene>
    <name evidence="3" type="ORF">NPIL_550141</name>
</gene>
<proteinExistence type="predicted"/>
<protein>
    <recommendedName>
        <fullName evidence="2">C2H2-type domain-containing protein</fullName>
    </recommendedName>
</protein>
<reference evidence="3" key="1">
    <citation type="submission" date="2020-08" db="EMBL/GenBank/DDBJ databases">
        <title>Multicomponent nature underlies the extraordinary mechanical properties of spider dragline silk.</title>
        <authorList>
            <person name="Kono N."/>
            <person name="Nakamura H."/>
            <person name="Mori M."/>
            <person name="Yoshida Y."/>
            <person name="Ohtoshi R."/>
            <person name="Malay A.D."/>
            <person name="Moran D.A.P."/>
            <person name="Tomita M."/>
            <person name="Numata K."/>
            <person name="Arakawa K."/>
        </authorList>
    </citation>
    <scope>NUCLEOTIDE SEQUENCE</scope>
</reference>
<accession>A0A8X6UIU5</accession>
<comment type="caution">
    <text evidence="3">The sequence shown here is derived from an EMBL/GenBank/DDBJ whole genome shotgun (WGS) entry which is preliminary data.</text>
</comment>
<feature type="non-terminal residue" evidence="3">
    <location>
        <position position="210"/>
    </location>
</feature>
<name>A0A8X6UIU5_NEPPI</name>
<keyword evidence="4" id="KW-1185">Reference proteome</keyword>
<feature type="domain" description="C2H2-type" evidence="2">
    <location>
        <begin position="45"/>
        <end position="65"/>
    </location>
</feature>
<feature type="compositionally biased region" description="Polar residues" evidence="1">
    <location>
        <begin position="1"/>
        <end position="22"/>
    </location>
</feature>
<organism evidence="3 4">
    <name type="scientific">Nephila pilipes</name>
    <name type="common">Giant wood spider</name>
    <name type="synonym">Nephila maculata</name>
    <dbReference type="NCBI Taxonomy" id="299642"/>
    <lineage>
        <taxon>Eukaryota</taxon>
        <taxon>Metazoa</taxon>
        <taxon>Ecdysozoa</taxon>
        <taxon>Arthropoda</taxon>
        <taxon>Chelicerata</taxon>
        <taxon>Arachnida</taxon>
        <taxon>Araneae</taxon>
        <taxon>Araneomorphae</taxon>
        <taxon>Entelegynae</taxon>
        <taxon>Araneoidea</taxon>
        <taxon>Nephilidae</taxon>
        <taxon>Nephila</taxon>
    </lineage>
</organism>
<dbReference type="EMBL" id="BMAW01032359">
    <property type="protein sequence ID" value="GFU25252.1"/>
    <property type="molecule type" value="Genomic_DNA"/>
</dbReference>
<evidence type="ECO:0000259" key="2">
    <source>
        <dbReference type="PROSITE" id="PS00028"/>
    </source>
</evidence>